<dbReference type="PANTHER" id="PTHR45527:SF1">
    <property type="entry name" value="FATTY ACID SYNTHASE"/>
    <property type="match status" value="1"/>
</dbReference>
<dbReference type="InterPro" id="IPR036736">
    <property type="entry name" value="ACP-like_sf"/>
</dbReference>
<proteinExistence type="predicted"/>
<dbReference type="SUPFAM" id="SSF47336">
    <property type="entry name" value="ACP-like"/>
    <property type="match status" value="1"/>
</dbReference>
<dbReference type="InterPro" id="IPR000873">
    <property type="entry name" value="AMP-dep_synth/lig_dom"/>
</dbReference>
<dbReference type="InterPro" id="IPR023213">
    <property type="entry name" value="CAT-like_dom_sf"/>
</dbReference>
<dbReference type="InterPro" id="IPR020845">
    <property type="entry name" value="AMP-binding_CS"/>
</dbReference>
<dbReference type="SUPFAM" id="SSF56801">
    <property type="entry name" value="Acetyl-CoA synthetase-like"/>
    <property type="match status" value="1"/>
</dbReference>
<dbReference type="Pfam" id="PF00501">
    <property type="entry name" value="AMP-binding"/>
    <property type="match status" value="1"/>
</dbReference>
<comment type="cofactor">
    <cofactor evidence="1">
        <name>pantetheine 4'-phosphate</name>
        <dbReference type="ChEBI" id="CHEBI:47942"/>
    </cofactor>
</comment>
<gene>
    <name evidence="3" type="ORF">FYW06_18955</name>
    <name evidence="4" type="ORF">P6U22_17225</name>
</gene>
<comment type="caution">
    <text evidence="3">The sequence shown here is derived from an EMBL/GenBank/DDBJ whole genome shotgun (WGS) entry which is preliminary data.</text>
</comment>
<dbReference type="InterPro" id="IPR009081">
    <property type="entry name" value="PP-bd_ACP"/>
</dbReference>
<name>A0A5M9GRD7_9BACI</name>
<dbReference type="PROSITE" id="PS00455">
    <property type="entry name" value="AMP_BINDING"/>
    <property type="match status" value="1"/>
</dbReference>
<dbReference type="Proteomes" id="UP001221338">
    <property type="component" value="Unassembled WGS sequence"/>
</dbReference>
<reference evidence="3 5" key="1">
    <citation type="submission" date="2019-09" db="EMBL/GenBank/DDBJ databases">
        <authorList>
            <person name="Geng P."/>
            <person name="Wan X."/>
            <person name="Zhou G."/>
            <person name="Yuan Z."/>
            <person name="Hu X."/>
        </authorList>
    </citation>
    <scope>NUCLEOTIDE SEQUENCE [LARGE SCALE GENOMIC DNA]</scope>
    <source>
        <strain evidence="3 5">EFR-4</strain>
    </source>
</reference>
<reference evidence="4 6" key="2">
    <citation type="submission" date="2023-03" db="EMBL/GenBank/DDBJ databases">
        <title>Genetic diversity of Bacillus cereus sensu lato isolates from Slovenia.</title>
        <authorList>
            <person name="Abdelli M."/>
        </authorList>
    </citation>
    <scope>NUCLEOTIDE SEQUENCE [LARGE SCALE GENOMIC DNA]</scope>
    <source>
        <strain evidence="4 6">SIBC61B</strain>
    </source>
</reference>
<dbReference type="Gene3D" id="3.30.300.30">
    <property type="match status" value="1"/>
</dbReference>
<dbReference type="GO" id="GO:0044550">
    <property type="term" value="P:secondary metabolite biosynthetic process"/>
    <property type="evidence" value="ECO:0007669"/>
    <property type="project" value="TreeGrafter"/>
</dbReference>
<accession>A0A5M9GRD7</accession>
<dbReference type="PROSITE" id="PS50075">
    <property type="entry name" value="CARRIER"/>
    <property type="match status" value="1"/>
</dbReference>
<protein>
    <submittedName>
        <fullName evidence="3">AMP-binding protein</fullName>
    </submittedName>
    <submittedName>
        <fullName evidence="4">Non-ribosomal peptide synthetase</fullName>
    </submittedName>
</protein>
<evidence type="ECO:0000313" key="4">
    <source>
        <dbReference type="EMBL" id="MDG0942936.1"/>
    </source>
</evidence>
<dbReference type="EMBL" id="VXCE01000013">
    <property type="protein sequence ID" value="KAA8476325.1"/>
    <property type="molecule type" value="Genomic_DNA"/>
</dbReference>
<evidence type="ECO:0000259" key="2">
    <source>
        <dbReference type="PROSITE" id="PS50075"/>
    </source>
</evidence>
<evidence type="ECO:0000313" key="5">
    <source>
        <dbReference type="Proteomes" id="UP000325411"/>
    </source>
</evidence>
<sequence>MNREYLIKKLEEHANVNPMKIAVKCKDKELTYQQFNQMTNYVAKNLLRKTGGENVIIPLRTRNNLNTLISIFGILKAGAAWLPMAKEITHAKCQAILSEIETSFFITDFETENFGKKIIQASTLMSQNNSNLEYERAQDNYRDQNISYVLYTSGTTGKPKGCLLEDKSLIQKLITLDNTFPFKENDNYLFSTNYSFDVSITEIFGWVFGGGAITLYDSTIPSTELPKYIFEKEVTHVAFSPSFIKLFFKNQEHYFRNIKYMFIAGEKFPSDLAQKFNEAALDMQVYNLYGPTETSIYATYFNINQLSDEDLNVPIGYALDGVDIKIYKNNQLLSDGGIGEILIGGEGLAREYYKRSELTEEKFFLIDNNRYYKSGDLGYIQDGKIFYLGREDSQIKINGIRVEAEEIESTLKKIMPIEDAIVRLEEYEGKKFLTAYIKTDYYLDFMAYEPKLKEQIESYFIPKMYVSIKEYPLNKNNKVDFDKLRFEFINKLEHTNIDSFEFSDAVQNSLANIWKTILKSEINVKDNFFSIGGDSLDSVALMMEIEEKFDVILSNEEIIKNSTFSKMAGVISDKINKVNIEAFKRYWGKVELGFEFDIKEENEENLLIVNQEKEKLVLQKYCENLDISVQPDRILCLGGIKQEYKYKENVVIPVSAQGTPNVSTFPLFSRQEFYLRRNFNSILLKELVVMSKDVSRVLETIKHLVNTQLLLRVVIAENKQFVEKKTNPNIFNAINYYDLSNLPYEESIERLTEIKKDTLESLSNLDIYNHFLYEIILVRENSKKLKVIFFMNHHIADAFALNVLQREFFDFYDNESLNVASQLFDYRDFTEDVLALCNEKTILDVQNSEYYRELKNNFDELKQNLVINSEAPIYEIVVNNQYKDRNQRADLVFNKIASIVEENYGSTKQCYQILKNLNTYNGKNYENQLGDYHVSIFVPFDSQNEENLFSKSELLLKDIYIDKKWHLDYLCSSEKYKDNEQMRIFPEINLSINYLGEFTLEDLNDWRNKLAASREMTAKLNTKIRITCFNYKNQSYIYILNNAALNTNYDTCIFNAKKVILN</sequence>
<dbReference type="Pfam" id="PF00550">
    <property type="entry name" value="PP-binding"/>
    <property type="match status" value="1"/>
</dbReference>
<dbReference type="Gene3D" id="3.30.559.10">
    <property type="entry name" value="Chloramphenicol acetyltransferase-like domain"/>
    <property type="match status" value="1"/>
</dbReference>
<evidence type="ECO:0000313" key="3">
    <source>
        <dbReference type="EMBL" id="KAA8476325.1"/>
    </source>
</evidence>
<organism evidence="3 5">
    <name type="scientific">Bacillus paranthracis</name>
    <dbReference type="NCBI Taxonomy" id="2026186"/>
    <lineage>
        <taxon>Bacteria</taxon>
        <taxon>Bacillati</taxon>
        <taxon>Bacillota</taxon>
        <taxon>Bacilli</taxon>
        <taxon>Bacillales</taxon>
        <taxon>Bacillaceae</taxon>
        <taxon>Bacillus</taxon>
        <taxon>Bacillus cereus group</taxon>
    </lineage>
</organism>
<dbReference type="GO" id="GO:0043041">
    <property type="term" value="P:amino acid activation for nonribosomal peptide biosynthetic process"/>
    <property type="evidence" value="ECO:0007669"/>
    <property type="project" value="TreeGrafter"/>
</dbReference>
<dbReference type="GO" id="GO:0005737">
    <property type="term" value="C:cytoplasm"/>
    <property type="evidence" value="ECO:0007669"/>
    <property type="project" value="TreeGrafter"/>
</dbReference>
<dbReference type="InterPro" id="IPR045851">
    <property type="entry name" value="AMP-bd_C_sf"/>
</dbReference>
<evidence type="ECO:0000313" key="6">
    <source>
        <dbReference type="Proteomes" id="UP001221338"/>
    </source>
</evidence>
<evidence type="ECO:0000256" key="1">
    <source>
        <dbReference type="ARBA" id="ARBA00001957"/>
    </source>
</evidence>
<dbReference type="AlphaFoldDB" id="A0A5M9GRD7"/>
<dbReference type="Gene3D" id="3.40.50.12780">
    <property type="entry name" value="N-terminal domain of ligase-like"/>
    <property type="match status" value="1"/>
</dbReference>
<dbReference type="RefSeq" id="WP_001078569.1">
    <property type="nucleotide sequence ID" value="NZ_CP040880.1"/>
</dbReference>
<feature type="domain" description="Carrier" evidence="2">
    <location>
        <begin position="501"/>
        <end position="575"/>
    </location>
</feature>
<dbReference type="PANTHER" id="PTHR45527">
    <property type="entry name" value="NONRIBOSOMAL PEPTIDE SYNTHETASE"/>
    <property type="match status" value="1"/>
</dbReference>
<dbReference type="EMBL" id="JARPRV010000009">
    <property type="protein sequence ID" value="MDG0942936.1"/>
    <property type="molecule type" value="Genomic_DNA"/>
</dbReference>
<dbReference type="Proteomes" id="UP000325411">
    <property type="component" value="Unassembled WGS sequence"/>
</dbReference>
<dbReference type="SUPFAM" id="SSF52777">
    <property type="entry name" value="CoA-dependent acyltransferases"/>
    <property type="match status" value="1"/>
</dbReference>
<dbReference type="Gene3D" id="1.10.1200.10">
    <property type="entry name" value="ACP-like"/>
    <property type="match status" value="1"/>
</dbReference>
<keyword evidence="6" id="KW-1185">Reference proteome</keyword>
<dbReference type="InterPro" id="IPR042099">
    <property type="entry name" value="ANL_N_sf"/>
</dbReference>
<dbReference type="GO" id="GO:0031177">
    <property type="term" value="F:phosphopantetheine binding"/>
    <property type="evidence" value="ECO:0007669"/>
    <property type="project" value="TreeGrafter"/>
</dbReference>